<dbReference type="RefSeq" id="WP_070183641.1">
    <property type="nucleotide sequence ID" value="NZ_LXLI01000017.1"/>
</dbReference>
<evidence type="ECO:0000313" key="1">
    <source>
        <dbReference type="EMBL" id="OFC94643.1"/>
    </source>
</evidence>
<accession>A0A9X5N704</accession>
<dbReference type="Proteomes" id="UP000175994">
    <property type="component" value="Unassembled WGS sequence"/>
</dbReference>
<sequence>MELSKLEIAIVLGVFIQGLGDEVPNNNNANDLFKQLAEEMDKVFSNSTLNQIKEANESVIDKFIHGLLEENNQTPKEPIPPYQK</sequence>
<evidence type="ECO:0000313" key="2">
    <source>
        <dbReference type="Proteomes" id="UP000175994"/>
    </source>
</evidence>
<organism evidence="1 2">
    <name type="scientific">Bacillus thuringiensis</name>
    <dbReference type="NCBI Taxonomy" id="1428"/>
    <lineage>
        <taxon>Bacteria</taxon>
        <taxon>Bacillati</taxon>
        <taxon>Bacillota</taxon>
        <taxon>Bacilli</taxon>
        <taxon>Bacillales</taxon>
        <taxon>Bacillaceae</taxon>
        <taxon>Bacillus</taxon>
        <taxon>Bacillus cereus group</taxon>
    </lineage>
</organism>
<proteinExistence type="predicted"/>
<comment type="caution">
    <text evidence="1">The sequence shown here is derived from an EMBL/GenBank/DDBJ whole genome shotgun (WGS) entry which is preliminary data.</text>
</comment>
<gene>
    <name evidence="1" type="ORF">BTGOE4_10330</name>
</gene>
<reference evidence="1 2" key="1">
    <citation type="submission" date="2016-04" db="EMBL/GenBank/DDBJ databases">
        <title>Bacillus thuringiensis and Bacillus weihenstephanensis as novel biocontrol agents of wilt causing Verticillium species.</title>
        <authorList>
            <person name="Hollensteiner J."/>
            <person name="Wemheuer F."/>
            <person name="Harting R."/>
            <person name="Kolarzyk A."/>
            <person name="Diaz-Valerio S."/>
            <person name="Poehlein A."/>
            <person name="Brzuszkiewicz E."/>
            <person name="Nesemann K."/>
            <person name="Braus-Stromeyer S."/>
            <person name="Braus G."/>
            <person name="Daniel R."/>
            <person name="Liesegang H."/>
        </authorList>
    </citation>
    <scope>NUCLEOTIDE SEQUENCE [LARGE SCALE GENOMIC DNA]</scope>
    <source>
        <strain evidence="1 2">GOE4</strain>
    </source>
</reference>
<dbReference type="EMBL" id="LXLI01000017">
    <property type="protein sequence ID" value="OFC94643.1"/>
    <property type="molecule type" value="Genomic_DNA"/>
</dbReference>
<dbReference type="AlphaFoldDB" id="A0A9X5N704"/>
<name>A0A9X5N704_BACTU</name>
<protein>
    <submittedName>
        <fullName evidence="1">Uncharacterized protein</fullName>
    </submittedName>
</protein>